<evidence type="ECO:0000313" key="2">
    <source>
        <dbReference type="Proteomes" id="UP001164539"/>
    </source>
</evidence>
<keyword evidence="1" id="KW-0418">Kinase</keyword>
<evidence type="ECO:0000313" key="1">
    <source>
        <dbReference type="EMBL" id="KAJ4711940.1"/>
    </source>
</evidence>
<keyword evidence="1" id="KW-0808">Transferase</keyword>
<sequence length="884" mass="99296">MEQFRQVGEVLGSLNALMVLKDDIQINQRQCCLLLDMFSLAFSNVADAIRLLLRSEEKNTKWKALEQPLRELHKVFKEGEHYVKQCLDNKDWWSKAISLHQNKDCVEFHIHNLLCYFPAVIEAIETAGEISGLDPDEMQRRRVALGRKYDKEWNDPKLFQLKFGKEYLISREVCGRFESAWKEDKWLLSEALKEKRRLGSVVLTKNEQRLVDMLLKKINGSEPGNGKLFPSSILLGGKDYQVRRRLGGGSQYKEIQWLGDSFVVRHFYGELESLNPEISTILSLSHPNIVQHLCGFSDEEKKEYFLVMELMSKDLSCYMRETFGSRRRISFSLPVVVDLMLQIARGMEFLHSQKIYHGELNPSNIFLKARSIEGYFHVKVSGFGLHSIKTYSSRKSSENPPAPPPPPNQNPTNPFIWYAPEVLTEREGQGNRSTSRFSEKADVYSFGMLCFELLTGKVPFEDGHLQGDKTAKNIRAGERPLFPSGSPKYLVNLTKKCWHTSPSQRPSFSSICRILRYIKKFMATNPDIAQSEYQSPLADYCDIEAGFARKFSGEGSPDVSSLTQIPFQMFAYKIAEKEKANSSSKGKWEFSSDATSICKDESLSLCDDAMMPVADTRSVSSDVKSVSFDMRSAYSEAPGKRLSNIDMRSVCSDAANKKMHSNVMRLVQSMVPENSISSYEKRSAVREKNISSSATKSVTSEKNVSTDDDSKSVVPEKSVSNSDDTKSEVPEKNVSPDDDTKSEVPEKNVSPGDDSKSEVPEKNVSTSDTKSVSSDTPAAPDKKIPDSDTRSFCSKISEKKPIVIKKFPSVKVKKGPGTTKARMARPAPKPRSTRTSTPQSPRPSPKSPPFIPSGRSIKTSQEGMNLKSPSRRRSSVQVSNSEGA</sequence>
<gene>
    <name evidence="1" type="ORF">OWV82_014271</name>
</gene>
<proteinExistence type="predicted"/>
<accession>A0ACC1XKN8</accession>
<comment type="caution">
    <text evidence="1">The sequence shown here is derived from an EMBL/GenBank/DDBJ whole genome shotgun (WGS) entry which is preliminary data.</text>
</comment>
<dbReference type="Proteomes" id="UP001164539">
    <property type="component" value="Chromosome 8"/>
</dbReference>
<protein>
    <submittedName>
        <fullName evidence="1">Protein kinase family protein</fullName>
    </submittedName>
</protein>
<name>A0ACC1XKN8_MELAZ</name>
<keyword evidence="2" id="KW-1185">Reference proteome</keyword>
<organism evidence="1 2">
    <name type="scientific">Melia azedarach</name>
    <name type="common">Chinaberry tree</name>
    <dbReference type="NCBI Taxonomy" id="155640"/>
    <lineage>
        <taxon>Eukaryota</taxon>
        <taxon>Viridiplantae</taxon>
        <taxon>Streptophyta</taxon>
        <taxon>Embryophyta</taxon>
        <taxon>Tracheophyta</taxon>
        <taxon>Spermatophyta</taxon>
        <taxon>Magnoliopsida</taxon>
        <taxon>eudicotyledons</taxon>
        <taxon>Gunneridae</taxon>
        <taxon>Pentapetalae</taxon>
        <taxon>rosids</taxon>
        <taxon>malvids</taxon>
        <taxon>Sapindales</taxon>
        <taxon>Meliaceae</taxon>
        <taxon>Melia</taxon>
    </lineage>
</organism>
<dbReference type="EMBL" id="CM051401">
    <property type="protein sequence ID" value="KAJ4711940.1"/>
    <property type="molecule type" value="Genomic_DNA"/>
</dbReference>
<reference evidence="1 2" key="1">
    <citation type="journal article" date="2023" name="Science">
        <title>Complex scaffold remodeling in plant triterpene biosynthesis.</title>
        <authorList>
            <person name="De La Pena R."/>
            <person name="Hodgson H."/>
            <person name="Liu J.C."/>
            <person name="Stephenson M.J."/>
            <person name="Martin A.C."/>
            <person name="Owen C."/>
            <person name="Harkess A."/>
            <person name="Leebens-Mack J."/>
            <person name="Jimenez L.E."/>
            <person name="Osbourn A."/>
            <person name="Sattely E.S."/>
        </authorList>
    </citation>
    <scope>NUCLEOTIDE SEQUENCE [LARGE SCALE GENOMIC DNA]</scope>
    <source>
        <strain evidence="2">cv. JPN11</strain>
        <tissue evidence="1">Leaf</tissue>
    </source>
</reference>